<dbReference type="InterPro" id="IPR003721">
    <property type="entry name" value="Pantoate_ligase"/>
</dbReference>
<gene>
    <name evidence="8" type="primary">panC</name>
    <name evidence="9" type="ORF">A2311_05755</name>
</gene>
<dbReference type="GO" id="GO:0005524">
    <property type="term" value="F:ATP binding"/>
    <property type="evidence" value="ECO:0007669"/>
    <property type="project" value="UniProtKB-KW"/>
</dbReference>
<dbReference type="NCBIfam" id="TIGR00125">
    <property type="entry name" value="cyt_tran_rel"/>
    <property type="match status" value="1"/>
</dbReference>
<dbReference type="GO" id="GO:0005829">
    <property type="term" value="C:cytosol"/>
    <property type="evidence" value="ECO:0007669"/>
    <property type="project" value="TreeGrafter"/>
</dbReference>
<comment type="subunit">
    <text evidence="8">Homodimer.</text>
</comment>
<dbReference type="EC" id="6.3.2.1" evidence="8"/>
<comment type="pathway">
    <text evidence="1 8">Cofactor biosynthesis; (R)-pantothenate biosynthesis; (R)-pantothenate from (R)-pantoate and beta-alanine: step 1/1.</text>
</comment>
<keyword evidence="5 8" id="KW-0547">Nucleotide-binding</keyword>
<sequence length="281" mass="31994">MREFKQPNDIYQYTLRAKNHGKKVGLVPTMGALHEGHLSLIEACKRRADIAVVSIFVNPTQFAPNEDFRQYPRDLRRDKKLLKELQVDALFVPEAEAMYAPGFRAYVEVEEFSKKMCGRSRPTHFRGVATVVTKLLNIIAPDIAFFGEKDFQQQLIIRRLVSDLNLPVEIVTMPTVRELDGLAKSSRNKYLNHRERQAAVVLYRSLKMAKEEIEGGERDARKITFKIRSLIGSEPSVRIDYVAVADPETLEDVVDIRGRVVIALAVYLGKTRLIDNLIVGK</sequence>
<evidence type="ECO:0000256" key="5">
    <source>
        <dbReference type="ARBA" id="ARBA00022741"/>
    </source>
</evidence>
<evidence type="ECO:0000256" key="6">
    <source>
        <dbReference type="ARBA" id="ARBA00022840"/>
    </source>
</evidence>
<proteinExistence type="inferred from homology"/>
<feature type="binding site" evidence="8">
    <location>
        <begin position="147"/>
        <end position="150"/>
    </location>
    <ligand>
        <name>ATP</name>
        <dbReference type="ChEBI" id="CHEBI:30616"/>
    </ligand>
</feature>
<comment type="subcellular location">
    <subcellularLocation>
        <location evidence="8">Cytoplasm</location>
    </subcellularLocation>
</comment>
<comment type="function">
    <text evidence="8">Catalyzes the condensation of pantoate with beta-alanine in an ATP-dependent reaction via a pantoyl-adenylate intermediate.</text>
</comment>
<comment type="caution">
    <text evidence="9">The sequence shown here is derived from an EMBL/GenBank/DDBJ whole genome shotgun (WGS) entry which is preliminary data.</text>
</comment>
<dbReference type="NCBIfam" id="TIGR00018">
    <property type="entry name" value="panC"/>
    <property type="match status" value="1"/>
</dbReference>
<evidence type="ECO:0000256" key="4">
    <source>
        <dbReference type="ARBA" id="ARBA00022655"/>
    </source>
</evidence>
<feature type="binding site" evidence="8">
    <location>
        <position position="153"/>
    </location>
    <ligand>
        <name>(R)-pantoate</name>
        <dbReference type="ChEBI" id="CHEBI:15980"/>
    </ligand>
</feature>
<evidence type="ECO:0000256" key="8">
    <source>
        <dbReference type="HAMAP-Rule" id="MF_00158"/>
    </source>
</evidence>
<dbReference type="CDD" id="cd00560">
    <property type="entry name" value="PanC"/>
    <property type="match status" value="1"/>
</dbReference>
<dbReference type="EMBL" id="MEUF01000018">
    <property type="protein sequence ID" value="OGC36226.1"/>
    <property type="molecule type" value="Genomic_DNA"/>
</dbReference>
<dbReference type="Gene3D" id="3.40.50.620">
    <property type="entry name" value="HUPs"/>
    <property type="match status" value="1"/>
</dbReference>
<dbReference type="GO" id="GO:0004592">
    <property type="term" value="F:pantoate-beta-alanine ligase activity"/>
    <property type="evidence" value="ECO:0007669"/>
    <property type="project" value="UniProtKB-UniRule"/>
</dbReference>
<dbReference type="Proteomes" id="UP000178951">
    <property type="component" value="Unassembled WGS sequence"/>
</dbReference>
<dbReference type="Gene3D" id="3.30.1300.10">
    <property type="entry name" value="Pantoate-beta-alanine ligase, C-terminal domain"/>
    <property type="match status" value="1"/>
</dbReference>
<comment type="similarity">
    <text evidence="2 8">Belongs to the pantothenate synthetase family.</text>
</comment>
<keyword evidence="4 8" id="KW-0566">Pantothenate biosynthesis</keyword>
<keyword evidence="6 8" id="KW-0067">ATP-binding</keyword>
<dbReference type="InterPro" id="IPR004821">
    <property type="entry name" value="Cyt_trans-like"/>
</dbReference>
<feature type="binding site" evidence="8">
    <location>
        <position position="61"/>
    </location>
    <ligand>
        <name>(R)-pantoate</name>
        <dbReference type="ChEBI" id="CHEBI:15980"/>
    </ligand>
</feature>
<comment type="miscellaneous">
    <text evidence="8">The reaction proceeds by a bi uni uni bi ping pong mechanism.</text>
</comment>
<organism evidence="9 10">
    <name type="scientific">candidate division WOR-1 bacterium RIFOXYB2_FULL_48_7</name>
    <dbReference type="NCBI Taxonomy" id="1802583"/>
    <lineage>
        <taxon>Bacteria</taxon>
        <taxon>Bacillati</taxon>
        <taxon>Saganbacteria</taxon>
    </lineage>
</organism>
<dbReference type="FunFam" id="3.40.50.620:FF:000013">
    <property type="entry name" value="Pantothenate synthetase"/>
    <property type="match status" value="1"/>
</dbReference>
<dbReference type="InterPro" id="IPR014729">
    <property type="entry name" value="Rossmann-like_a/b/a_fold"/>
</dbReference>
<dbReference type="HAMAP" id="MF_00158">
    <property type="entry name" value="PanC"/>
    <property type="match status" value="1"/>
</dbReference>
<dbReference type="UniPathway" id="UPA00028">
    <property type="reaction ID" value="UER00005"/>
</dbReference>
<comment type="catalytic activity">
    <reaction evidence="7 8">
        <text>(R)-pantoate + beta-alanine + ATP = (R)-pantothenate + AMP + diphosphate + H(+)</text>
        <dbReference type="Rhea" id="RHEA:10912"/>
        <dbReference type="ChEBI" id="CHEBI:15378"/>
        <dbReference type="ChEBI" id="CHEBI:15980"/>
        <dbReference type="ChEBI" id="CHEBI:29032"/>
        <dbReference type="ChEBI" id="CHEBI:30616"/>
        <dbReference type="ChEBI" id="CHEBI:33019"/>
        <dbReference type="ChEBI" id="CHEBI:57966"/>
        <dbReference type="ChEBI" id="CHEBI:456215"/>
        <dbReference type="EC" id="6.3.2.1"/>
    </reaction>
</comment>
<evidence type="ECO:0000313" key="10">
    <source>
        <dbReference type="Proteomes" id="UP000178951"/>
    </source>
</evidence>
<dbReference type="InterPro" id="IPR042176">
    <property type="entry name" value="Pantoate_ligase_C"/>
</dbReference>
<evidence type="ECO:0000256" key="2">
    <source>
        <dbReference type="ARBA" id="ARBA00009256"/>
    </source>
</evidence>
<dbReference type="AlphaFoldDB" id="A0A1F4TU78"/>
<accession>A0A1F4TU78</accession>
<dbReference type="PANTHER" id="PTHR21299">
    <property type="entry name" value="CYTIDYLATE KINASE/PANTOATE-BETA-ALANINE LIGASE"/>
    <property type="match status" value="1"/>
</dbReference>
<dbReference type="STRING" id="1802583.A2311_05755"/>
<feature type="binding site" evidence="8">
    <location>
        <position position="61"/>
    </location>
    <ligand>
        <name>beta-alanine</name>
        <dbReference type="ChEBI" id="CHEBI:57966"/>
    </ligand>
</feature>
<evidence type="ECO:0000256" key="3">
    <source>
        <dbReference type="ARBA" id="ARBA00022598"/>
    </source>
</evidence>
<evidence type="ECO:0000256" key="1">
    <source>
        <dbReference type="ARBA" id="ARBA00004990"/>
    </source>
</evidence>
<keyword evidence="8" id="KW-0963">Cytoplasm</keyword>
<dbReference type="Pfam" id="PF02569">
    <property type="entry name" value="Pantoate_ligase"/>
    <property type="match status" value="1"/>
</dbReference>
<dbReference type="GO" id="GO:0015940">
    <property type="term" value="P:pantothenate biosynthetic process"/>
    <property type="evidence" value="ECO:0007669"/>
    <property type="project" value="UniProtKB-UniRule"/>
</dbReference>
<dbReference type="FunFam" id="3.30.1300.10:FF:000001">
    <property type="entry name" value="Pantothenate synthetase"/>
    <property type="match status" value="1"/>
</dbReference>
<dbReference type="SUPFAM" id="SSF52374">
    <property type="entry name" value="Nucleotidylyl transferase"/>
    <property type="match status" value="1"/>
</dbReference>
<evidence type="ECO:0000313" key="9">
    <source>
        <dbReference type="EMBL" id="OGC36226.1"/>
    </source>
</evidence>
<feature type="active site" description="Proton donor" evidence="8">
    <location>
        <position position="37"/>
    </location>
</feature>
<feature type="binding site" evidence="8">
    <location>
        <begin position="184"/>
        <end position="187"/>
    </location>
    <ligand>
        <name>ATP</name>
        <dbReference type="ChEBI" id="CHEBI:30616"/>
    </ligand>
</feature>
<feature type="binding site" evidence="8">
    <location>
        <begin position="30"/>
        <end position="37"/>
    </location>
    <ligand>
        <name>ATP</name>
        <dbReference type="ChEBI" id="CHEBI:30616"/>
    </ligand>
</feature>
<keyword evidence="3 8" id="KW-0436">Ligase</keyword>
<reference evidence="9 10" key="1">
    <citation type="journal article" date="2016" name="Nat. Commun.">
        <title>Thousands of microbial genomes shed light on interconnected biogeochemical processes in an aquifer system.</title>
        <authorList>
            <person name="Anantharaman K."/>
            <person name="Brown C.T."/>
            <person name="Hug L.A."/>
            <person name="Sharon I."/>
            <person name="Castelle C.J."/>
            <person name="Probst A.J."/>
            <person name="Thomas B.C."/>
            <person name="Singh A."/>
            <person name="Wilkins M.J."/>
            <person name="Karaoz U."/>
            <person name="Brodie E.L."/>
            <person name="Williams K.H."/>
            <person name="Hubbard S.S."/>
            <person name="Banfield J.F."/>
        </authorList>
    </citation>
    <scope>NUCLEOTIDE SEQUENCE [LARGE SCALE GENOMIC DNA]</scope>
</reference>
<dbReference type="PANTHER" id="PTHR21299:SF1">
    <property type="entry name" value="PANTOATE--BETA-ALANINE LIGASE"/>
    <property type="match status" value="1"/>
</dbReference>
<protein>
    <recommendedName>
        <fullName evidence="8">Pantothenate synthetase</fullName>
        <shortName evidence="8">PS</shortName>
        <ecNumber evidence="8">6.3.2.1</ecNumber>
    </recommendedName>
    <alternativeName>
        <fullName evidence="8">Pantoate--beta-alanine ligase</fullName>
    </alternativeName>
    <alternativeName>
        <fullName evidence="8">Pantoate-activating enzyme</fullName>
    </alternativeName>
</protein>
<name>A0A1F4TU78_UNCSA</name>
<evidence type="ECO:0000256" key="7">
    <source>
        <dbReference type="ARBA" id="ARBA00048258"/>
    </source>
</evidence>
<feature type="binding site" evidence="8">
    <location>
        <position position="176"/>
    </location>
    <ligand>
        <name>ATP</name>
        <dbReference type="ChEBI" id="CHEBI:30616"/>
    </ligand>
</feature>